<dbReference type="EMBL" id="REGN01004030">
    <property type="protein sequence ID" value="RNA19518.1"/>
    <property type="molecule type" value="Genomic_DNA"/>
</dbReference>
<accession>A0A3M7R8F6</accession>
<keyword evidence="1" id="KW-0175">Coiled coil</keyword>
<dbReference type="AlphaFoldDB" id="A0A3M7R8F6"/>
<dbReference type="Proteomes" id="UP000276133">
    <property type="component" value="Unassembled WGS sequence"/>
</dbReference>
<evidence type="ECO:0000313" key="3">
    <source>
        <dbReference type="EMBL" id="RNA19518.1"/>
    </source>
</evidence>
<reference evidence="3 4" key="1">
    <citation type="journal article" date="2018" name="Sci. Rep.">
        <title>Genomic signatures of local adaptation to the degree of environmental predictability in rotifers.</title>
        <authorList>
            <person name="Franch-Gras L."/>
            <person name="Hahn C."/>
            <person name="Garcia-Roger E.M."/>
            <person name="Carmona M.J."/>
            <person name="Serra M."/>
            <person name="Gomez A."/>
        </authorList>
    </citation>
    <scope>NUCLEOTIDE SEQUENCE [LARGE SCALE GENOMIC DNA]</scope>
    <source>
        <strain evidence="3">HYR1</strain>
    </source>
</reference>
<feature type="coiled-coil region" evidence="1">
    <location>
        <begin position="217"/>
        <end position="420"/>
    </location>
</feature>
<feature type="region of interest" description="Disordered" evidence="2">
    <location>
        <begin position="1"/>
        <end position="33"/>
    </location>
</feature>
<evidence type="ECO:0000313" key="4">
    <source>
        <dbReference type="Proteomes" id="UP000276133"/>
    </source>
</evidence>
<organism evidence="3 4">
    <name type="scientific">Brachionus plicatilis</name>
    <name type="common">Marine rotifer</name>
    <name type="synonym">Brachionus muelleri</name>
    <dbReference type="NCBI Taxonomy" id="10195"/>
    <lineage>
        <taxon>Eukaryota</taxon>
        <taxon>Metazoa</taxon>
        <taxon>Spiralia</taxon>
        <taxon>Gnathifera</taxon>
        <taxon>Rotifera</taxon>
        <taxon>Eurotatoria</taxon>
        <taxon>Monogononta</taxon>
        <taxon>Pseudotrocha</taxon>
        <taxon>Ploima</taxon>
        <taxon>Brachionidae</taxon>
        <taxon>Brachionus</taxon>
    </lineage>
</organism>
<comment type="caution">
    <text evidence="3">The sequence shown here is derived from an EMBL/GenBank/DDBJ whole genome shotgun (WGS) entry which is preliminary data.</text>
</comment>
<name>A0A3M7R8F6_BRAPC</name>
<sequence>MSENQKKRTNSKCDSLVENQNGSDNEYKSKDELNNESKDNIILVKIDDGPKKCIKVKESPKECRQFFDFNEEMNSNDSDASYIETFVVYGIFAENQNASHFNHYNDDMEVEIEDLRTDQWKQFYTECILDEEILQSENEAIKENLRQMNEMEKKERQRQDNVIQSLKEDVEKLILENELLNEKTARSCPIINECIGKGNIRRELSSHFVIKNCPEENEKLKEENQRQIHEHLKLEESLKLKIESREMRYDKEKEEKEIIEQELIQMSKILNEMKLMETNENLREEGQELNKEKENLVDKLSKCEAVKAHLESEVLIQNEKLNDQLKKRVGDLENDNAGLRATESKLKSRVEDSSERKKRYKEKIKSLEEKLDSFDDQLFNGLKKRILHLENINNRLEICESQLHKDIESLEKEKEEDNEEEEVGSKHQRVDKLRHCILSTKYVSEKEAHQLFDNIRLCTVDPPTVSDQGKVVDRHIHLIAVPKIFKRAARDMSLKSFEKMGITIDEPRVAINSVHYNDIKDANHYANLVNYLKNKIVLIDNENVVYRSTGSKILEDIKKMKNTVKHSKEEMQEFRDMYPDSSDWKKDCIKLKLGRNYVSQLESMENQRIAEDNIKPLSKEELKDLVPFKEFIKFIREIRIKVNSHPSNSGFCVIFAGKAGAYKTTICDILAKSFGPYHTWPGSQWFERDILKFDDAA</sequence>
<proteinExistence type="predicted"/>
<evidence type="ECO:0000256" key="2">
    <source>
        <dbReference type="SAM" id="MobiDB-lite"/>
    </source>
</evidence>
<evidence type="ECO:0000256" key="1">
    <source>
        <dbReference type="SAM" id="Coils"/>
    </source>
</evidence>
<feature type="coiled-coil region" evidence="1">
    <location>
        <begin position="131"/>
        <end position="183"/>
    </location>
</feature>
<protein>
    <submittedName>
        <fullName evidence="3">Uncharacterized protein</fullName>
    </submittedName>
</protein>
<gene>
    <name evidence="3" type="ORF">BpHYR1_030677</name>
</gene>
<keyword evidence="4" id="KW-1185">Reference proteome</keyword>